<organism evidence="1 2">
    <name type="scientific">Melipona quadrifasciata</name>
    <dbReference type="NCBI Taxonomy" id="166423"/>
    <lineage>
        <taxon>Eukaryota</taxon>
        <taxon>Metazoa</taxon>
        <taxon>Ecdysozoa</taxon>
        <taxon>Arthropoda</taxon>
        <taxon>Hexapoda</taxon>
        <taxon>Insecta</taxon>
        <taxon>Pterygota</taxon>
        <taxon>Neoptera</taxon>
        <taxon>Endopterygota</taxon>
        <taxon>Hymenoptera</taxon>
        <taxon>Apocrita</taxon>
        <taxon>Aculeata</taxon>
        <taxon>Apoidea</taxon>
        <taxon>Anthophila</taxon>
        <taxon>Apidae</taxon>
        <taxon>Melipona</taxon>
    </lineage>
</organism>
<evidence type="ECO:0000313" key="2">
    <source>
        <dbReference type="Proteomes" id="UP000053105"/>
    </source>
</evidence>
<keyword evidence="2" id="KW-1185">Reference proteome</keyword>
<protein>
    <submittedName>
        <fullName evidence="1">Uncharacterized protein</fullName>
    </submittedName>
</protein>
<name>A0A0N0BKW6_9HYME</name>
<dbReference type="EMBL" id="KQ435690">
    <property type="protein sequence ID" value="KOX81188.1"/>
    <property type="molecule type" value="Genomic_DNA"/>
</dbReference>
<dbReference type="AlphaFoldDB" id="A0A0N0BKW6"/>
<proteinExistence type="predicted"/>
<sequence length="77" mass="8912">MALVKLNNSSKLEFAKLESMFRMSINFFLFLRKNPTMALKPRISSTVPLLLILRDTYDASKPKNIKIGLLAHREFNK</sequence>
<accession>A0A0N0BKW6</accession>
<evidence type="ECO:0000313" key="1">
    <source>
        <dbReference type="EMBL" id="KOX81188.1"/>
    </source>
</evidence>
<dbReference type="Proteomes" id="UP000053105">
    <property type="component" value="Unassembled WGS sequence"/>
</dbReference>
<gene>
    <name evidence="1" type="ORF">WN51_00095</name>
</gene>
<reference evidence="1 2" key="1">
    <citation type="submission" date="2015-07" db="EMBL/GenBank/DDBJ databases">
        <title>The genome of Melipona quadrifasciata.</title>
        <authorList>
            <person name="Pan H."/>
            <person name="Kapheim K."/>
        </authorList>
    </citation>
    <scope>NUCLEOTIDE SEQUENCE [LARGE SCALE GENOMIC DNA]</scope>
    <source>
        <strain evidence="1">0111107301</strain>
        <tissue evidence="1">Whole body</tissue>
    </source>
</reference>